<proteinExistence type="predicted"/>
<gene>
    <name evidence="3" type="ORF">CLV43_109245</name>
</gene>
<evidence type="ECO:0000313" key="4">
    <source>
        <dbReference type="Proteomes" id="UP000239494"/>
    </source>
</evidence>
<sequence length="337" mass="35301">MIPTLRRAALGLLLLAGLTAAPATAATHGYAPVDRLGPRLSVPAATLAAAVTCTPNATRADQEVALFVPPTALGPDVFAWNWFRAMDSSGRPYCSVELPGYALGDIQVSSEYVVHAIRHVHAVSGRKIAVVGYSQGGLEPRFALRFWPDTRAMVADYVALATPNHGSTGNDSGCAAGSSCPPSFWQMRSSSAFLKALNSRQETFPGISYTNVYTVHDQYVTPNQDDTGSTSLHGGGGRITNIALQDLCPADQSEHIAIGTSDPIAHALTLDALTHPGPATPSRLSPDLCAQQYMPGVDPATFADDFAATNAAITANLATAPQVTAEPALKAYVFAGR</sequence>
<dbReference type="InterPro" id="IPR029058">
    <property type="entry name" value="AB_hydrolase_fold"/>
</dbReference>
<keyword evidence="4" id="KW-1185">Reference proteome</keyword>
<dbReference type="InterPro" id="IPR007751">
    <property type="entry name" value="DUF676_lipase-like"/>
</dbReference>
<dbReference type="PANTHER" id="PTHR37574:SF1">
    <property type="entry name" value="LIPASE B"/>
    <property type="match status" value="1"/>
</dbReference>
<keyword evidence="1" id="KW-0732">Signal</keyword>
<dbReference type="EMBL" id="PVTF01000009">
    <property type="protein sequence ID" value="PRY38025.1"/>
    <property type="molecule type" value="Genomic_DNA"/>
</dbReference>
<protein>
    <submittedName>
        <fullName evidence="3">Lipase (Class 2)</fullName>
    </submittedName>
</protein>
<dbReference type="Pfam" id="PF05057">
    <property type="entry name" value="DUF676"/>
    <property type="match status" value="1"/>
</dbReference>
<name>A0A2T0SX93_9PSEU</name>
<dbReference type="RefSeq" id="WP_106191008.1">
    <property type="nucleotide sequence ID" value="NZ_PVTF01000009.1"/>
</dbReference>
<comment type="caution">
    <text evidence="3">The sequence shown here is derived from an EMBL/GenBank/DDBJ whole genome shotgun (WGS) entry which is preliminary data.</text>
</comment>
<feature type="signal peptide" evidence="1">
    <location>
        <begin position="1"/>
        <end position="25"/>
    </location>
</feature>
<organism evidence="3 4">
    <name type="scientific">Umezawaea tangerina</name>
    <dbReference type="NCBI Taxonomy" id="84725"/>
    <lineage>
        <taxon>Bacteria</taxon>
        <taxon>Bacillati</taxon>
        <taxon>Actinomycetota</taxon>
        <taxon>Actinomycetes</taxon>
        <taxon>Pseudonocardiales</taxon>
        <taxon>Pseudonocardiaceae</taxon>
        <taxon>Umezawaea</taxon>
    </lineage>
</organism>
<feature type="domain" description="DUF676" evidence="2">
    <location>
        <begin position="111"/>
        <end position="191"/>
    </location>
</feature>
<evidence type="ECO:0000313" key="3">
    <source>
        <dbReference type="EMBL" id="PRY38025.1"/>
    </source>
</evidence>
<dbReference type="SUPFAM" id="SSF53474">
    <property type="entry name" value="alpha/beta-Hydrolases"/>
    <property type="match status" value="1"/>
</dbReference>
<dbReference type="Proteomes" id="UP000239494">
    <property type="component" value="Unassembled WGS sequence"/>
</dbReference>
<dbReference type="PANTHER" id="PTHR37574">
    <property type="entry name" value="LIPASE B"/>
    <property type="match status" value="1"/>
</dbReference>
<accession>A0A2T0SX93</accession>
<dbReference type="Gene3D" id="3.40.50.1820">
    <property type="entry name" value="alpha/beta hydrolase"/>
    <property type="match status" value="1"/>
</dbReference>
<reference evidence="3 4" key="1">
    <citation type="submission" date="2018-03" db="EMBL/GenBank/DDBJ databases">
        <title>Genomic Encyclopedia of Archaeal and Bacterial Type Strains, Phase II (KMG-II): from individual species to whole genera.</title>
        <authorList>
            <person name="Goeker M."/>
        </authorList>
    </citation>
    <scope>NUCLEOTIDE SEQUENCE [LARGE SCALE GENOMIC DNA]</scope>
    <source>
        <strain evidence="3 4">DSM 44720</strain>
    </source>
</reference>
<evidence type="ECO:0000256" key="1">
    <source>
        <dbReference type="SAM" id="SignalP"/>
    </source>
</evidence>
<dbReference type="AlphaFoldDB" id="A0A2T0SX93"/>
<evidence type="ECO:0000259" key="2">
    <source>
        <dbReference type="Pfam" id="PF05057"/>
    </source>
</evidence>
<dbReference type="OrthoDB" id="8871309at2"/>
<dbReference type="InterPro" id="IPR053228">
    <property type="entry name" value="Stereospecific_Lipase"/>
</dbReference>
<feature type="chain" id="PRO_5015765266" evidence="1">
    <location>
        <begin position="26"/>
        <end position="337"/>
    </location>
</feature>